<dbReference type="GO" id="GO:0008168">
    <property type="term" value="F:methyltransferase activity"/>
    <property type="evidence" value="ECO:0007669"/>
    <property type="project" value="UniProtKB-KW"/>
</dbReference>
<protein>
    <submittedName>
        <fullName evidence="2">FkbM family methyltransferase</fullName>
    </submittedName>
</protein>
<proteinExistence type="predicted"/>
<organism evidence="2">
    <name type="scientific">Thermofilum pendens</name>
    <dbReference type="NCBI Taxonomy" id="2269"/>
    <lineage>
        <taxon>Archaea</taxon>
        <taxon>Thermoproteota</taxon>
        <taxon>Thermoprotei</taxon>
        <taxon>Thermofilales</taxon>
        <taxon>Thermofilaceae</taxon>
        <taxon>Thermofilum</taxon>
    </lineage>
</organism>
<dbReference type="GO" id="GO:0032259">
    <property type="term" value="P:methylation"/>
    <property type="evidence" value="ECO:0007669"/>
    <property type="project" value="UniProtKB-KW"/>
</dbReference>
<evidence type="ECO:0000313" key="2">
    <source>
        <dbReference type="EMBL" id="HGI43419.1"/>
    </source>
</evidence>
<reference evidence="2" key="1">
    <citation type="journal article" date="2020" name="mSystems">
        <title>Genome- and Community-Level Interaction Insights into Carbon Utilization and Element Cycling Functions of Hydrothermarchaeota in Hydrothermal Sediment.</title>
        <authorList>
            <person name="Zhou Z."/>
            <person name="Liu Y."/>
            <person name="Xu W."/>
            <person name="Pan J."/>
            <person name="Luo Z.H."/>
            <person name="Li M."/>
        </authorList>
    </citation>
    <scope>NUCLEOTIDE SEQUENCE [LARGE SCALE GENOMIC DNA]</scope>
    <source>
        <strain evidence="2">SpSt-735</strain>
    </source>
</reference>
<accession>A0A7C4BAD0</accession>
<evidence type="ECO:0000259" key="1">
    <source>
        <dbReference type="Pfam" id="PF05050"/>
    </source>
</evidence>
<gene>
    <name evidence="2" type="ORF">ENV17_03425</name>
</gene>
<dbReference type="PANTHER" id="PTHR34203:SF15">
    <property type="entry name" value="SLL1173 PROTEIN"/>
    <property type="match status" value="1"/>
</dbReference>
<dbReference type="InterPro" id="IPR052514">
    <property type="entry name" value="SAM-dependent_MTase"/>
</dbReference>
<dbReference type="NCBIfam" id="TIGR01444">
    <property type="entry name" value="fkbM_fam"/>
    <property type="match status" value="1"/>
</dbReference>
<dbReference type="EMBL" id="DTFI01000080">
    <property type="protein sequence ID" value="HGI43419.1"/>
    <property type="molecule type" value="Genomic_DNA"/>
</dbReference>
<sequence length="251" mass="27683">MAGAWSFLLSFSRALSLAAGFLGGSTVLVVPPYRFLVPRRELDSAVRNAEHVFFLRDYERVKGFEPEGVVVDIGAYLGFYSVRASRRSEAVVAVEANPLACHYLKVNLRLNSARSVKPLCAAIDQESGARTFYVAERIINSSLLLEYVEDFSKLSAVIRVPAVTLGQLLELVGIEEVDLLKVDVEGAEARVLRGGRELLERGVFKRVVVEVHPPYSTAREVAELLGPRYRSLVLAEGSAPNQVFVYAERIA</sequence>
<keyword evidence="2" id="KW-0489">Methyltransferase</keyword>
<dbReference type="SUPFAM" id="SSF53335">
    <property type="entry name" value="S-adenosyl-L-methionine-dependent methyltransferases"/>
    <property type="match status" value="1"/>
</dbReference>
<dbReference type="Gene3D" id="3.40.50.150">
    <property type="entry name" value="Vaccinia Virus protein VP39"/>
    <property type="match status" value="1"/>
</dbReference>
<comment type="caution">
    <text evidence="2">The sequence shown here is derived from an EMBL/GenBank/DDBJ whole genome shotgun (WGS) entry which is preliminary data.</text>
</comment>
<dbReference type="InterPro" id="IPR029063">
    <property type="entry name" value="SAM-dependent_MTases_sf"/>
</dbReference>
<dbReference type="PANTHER" id="PTHR34203">
    <property type="entry name" value="METHYLTRANSFERASE, FKBM FAMILY PROTEIN"/>
    <property type="match status" value="1"/>
</dbReference>
<feature type="domain" description="Methyltransferase FkbM" evidence="1">
    <location>
        <begin position="72"/>
        <end position="224"/>
    </location>
</feature>
<dbReference type="InterPro" id="IPR006342">
    <property type="entry name" value="FkbM_mtfrase"/>
</dbReference>
<dbReference type="AlphaFoldDB" id="A0A7C4BAD0"/>
<name>A0A7C4BAD0_THEPE</name>
<dbReference type="Pfam" id="PF05050">
    <property type="entry name" value="Methyltransf_21"/>
    <property type="match status" value="1"/>
</dbReference>
<keyword evidence="2" id="KW-0808">Transferase</keyword>